<dbReference type="EMBL" id="VLKN01000009">
    <property type="protein sequence ID" value="TWH99706.1"/>
    <property type="molecule type" value="Genomic_DNA"/>
</dbReference>
<dbReference type="InterPro" id="IPR011008">
    <property type="entry name" value="Dimeric_a/b-barrel"/>
</dbReference>
<dbReference type="Gene3D" id="3.30.70.1060">
    <property type="entry name" value="Dimeric alpha+beta barrel"/>
    <property type="match status" value="1"/>
</dbReference>
<dbReference type="PANTHER" id="PTHR35174:SF3">
    <property type="entry name" value="BLL7171 PROTEIN"/>
    <property type="match status" value="1"/>
</dbReference>
<evidence type="ECO:0000256" key="1">
    <source>
        <dbReference type="ARBA" id="ARBA00007689"/>
    </source>
</evidence>
<sequence>MTATDQSHDYLVLSRGQWDKDASPEAIQSAIDGFYSWLEEHVAAGRIKTGHRLERAGATVSRKSMLMDGPFGETKELIGGYWFVVARSLEEAAKLLSESPTLRHGLFYEVRPLETERASAYVRSNETPE</sequence>
<dbReference type="SUPFAM" id="SSF54909">
    <property type="entry name" value="Dimeric alpha+beta barrel"/>
    <property type="match status" value="1"/>
</dbReference>
<name>A0A562KWI0_9GAMM</name>
<evidence type="ECO:0000313" key="4">
    <source>
        <dbReference type="Proteomes" id="UP000315167"/>
    </source>
</evidence>
<keyword evidence="4" id="KW-1185">Reference proteome</keyword>
<evidence type="ECO:0000313" key="3">
    <source>
        <dbReference type="EMBL" id="TWH99706.1"/>
    </source>
</evidence>
<dbReference type="Pfam" id="PF03795">
    <property type="entry name" value="YCII"/>
    <property type="match status" value="1"/>
</dbReference>
<dbReference type="OrthoDB" id="9807535at2"/>
<feature type="domain" description="YCII-related" evidence="2">
    <location>
        <begin position="20"/>
        <end position="111"/>
    </location>
</feature>
<reference evidence="3 4" key="1">
    <citation type="journal article" date="2015" name="Stand. Genomic Sci.">
        <title>Genomic Encyclopedia of Bacterial and Archaeal Type Strains, Phase III: the genomes of soil and plant-associated and newly described type strains.</title>
        <authorList>
            <person name="Whitman W.B."/>
            <person name="Woyke T."/>
            <person name="Klenk H.P."/>
            <person name="Zhou Y."/>
            <person name="Lilburn T.G."/>
            <person name="Beck B.J."/>
            <person name="De Vos P."/>
            <person name="Vandamme P."/>
            <person name="Eisen J.A."/>
            <person name="Garrity G."/>
            <person name="Hugenholtz P."/>
            <person name="Kyrpides N.C."/>
        </authorList>
    </citation>
    <scope>NUCLEOTIDE SEQUENCE [LARGE SCALE GENOMIC DNA]</scope>
    <source>
        <strain evidence="3 4">CGMCC 1.10821</strain>
    </source>
</reference>
<comment type="similarity">
    <text evidence="1">Belongs to the YciI family.</text>
</comment>
<dbReference type="RefSeq" id="WP_144900501.1">
    <property type="nucleotide sequence ID" value="NZ_VLKN01000009.1"/>
</dbReference>
<dbReference type="AlphaFoldDB" id="A0A562KWI0"/>
<gene>
    <name evidence="3" type="ORF">IP90_03014</name>
</gene>
<comment type="caution">
    <text evidence="3">The sequence shown here is derived from an EMBL/GenBank/DDBJ whole genome shotgun (WGS) entry which is preliminary data.</text>
</comment>
<dbReference type="PANTHER" id="PTHR35174">
    <property type="entry name" value="BLL7171 PROTEIN-RELATED"/>
    <property type="match status" value="1"/>
</dbReference>
<dbReference type="InterPro" id="IPR005545">
    <property type="entry name" value="YCII"/>
</dbReference>
<organism evidence="3 4">
    <name type="scientific">Luteimonas cucumeris</name>
    <dbReference type="NCBI Taxonomy" id="985012"/>
    <lineage>
        <taxon>Bacteria</taxon>
        <taxon>Pseudomonadati</taxon>
        <taxon>Pseudomonadota</taxon>
        <taxon>Gammaproteobacteria</taxon>
        <taxon>Lysobacterales</taxon>
        <taxon>Lysobacteraceae</taxon>
        <taxon>Luteimonas</taxon>
    </lineage>
</organism>
<accession>A0A562KWI0</accession>
<evidence type="ECO:0000259" key="2">
    <source>
        <dbReference type="Pfam" id="PF03795"/>
    </source>
</evidence>
<protein>
    <recommendedName>
        <fullName evidence="2">YCII-related domain-containing protein</fullName>
    </recommendedName>
</protein>
<dbReference type="Proteomes" id="UP000315167">
    <property type="component" value="Unassembled WGS sequence"/>
</dbReference>
<proteinExistence type="inferred from homology"/>